<organism evidence="2 3">
    <name type="scientific">Aequorivita sublithincola (strain DSM 14238 / LMG 21431 / ACAM 643 / 9-3)</name>
    <dbReference type="NCBI Taxonomy" id="746697"/>
    <lineage>
        <taxon>Bacteria</taxon>
        <taxon>Pseudomonadati</taxon>
        <taxon>Bacteroidota</taxon>
        <taxon>Flavobacteriia</taxon>
        <taxon>Flavobacteriales</taxon>
        <taxon>Flavobacteriaceae</taxon>
        <taxon>Aequorivita</taxon>
    </lineage>
</organism>
<dbReference type="OrthoDB" id="1349006at2"/>
<evidence type="ECO:0000313" key="2">
    <source>
        <dbReference type="EMBL" id="AFL82016.1"/>
    </source>
</evidence>
<feature type="transmembrane region" description="Helical" evidence="1">
    <location>
        <begin position="155"/>
        <end position="174"/>
    </location>
</feature>
<proteinExistence type="predicted"/>
<keyword evidence="3" id="KW-1185">Reference proteome</keyword>
<evidence type="ECO:0000313" key="3">
    <source>
        <dbReference type="Proteomes" id="UP000006049"/>
    </source>
</evidence>
<dbReference type="STRING" id="746697.Aeqsu_2561"/>
<evidence type="ECO:0000256" key="1">
    <source>
        <dbReference type="SAM" id="Phobius"/>
    </source>
</evidence>
<dbReference type="AlphaFoldDB" id="I3YYE8"/>
<protein>
    <submittedName>
        <fullName evidence="2">Uncharacterized protein</fullName>
    </submittedName>
</protein>
<keyword evidence="1" id="KW-0472">Membrane</keyword>
<dbReference type="KEGG" id="asl:Aeqsu_2561"/>
<dbReference type="RefSeq" id="WP_014783265.1">
    <property type="nucleotide sequence ID" value="NC_018013.1"/>
</dbReference>
<name>I3YYE8_AEQSU</name>
<dbReference type="PATRIC" id="fig|746697.3.peg.2613"/>
<gene>
    <name evidence="2" type="ordered locus">Aeqsu_2561</name>
</gene>
<dbReference type="HOGENOM" id="CLU_1286924_0_0_10"/>
<dbReference type="eggNOG" id="ENOG5031624">
    <property type="taxonomic scope" value="Bacteria"/>
</dbReference>
<feature type="transmembrane region" description="Helical" evidence="1">
    <location>
        <begin position="37"/>
        <end position="58"/>
    </location>
</feature>
<feature type="transmembrane region" description="Helical" evidence="1">
    <location>
        <begin position="189"/>
        <end position="210"/>
    </location>
</feature>
<sequence>MEELWHTIKQILLVFQLLSALTGCFYFFRLKNSYWKWFAVYLVIISIQEHVLTYILPVPVNVNQFYNLFFGLPLEFIFLYWLYASKSLRKKQLFITCSIVYIATILITYFFQETNDAISFSLNVGTLILSVLVVLEYRKQIRDDSILEFRKNKMFYINFGVILFYLGSLPFHVFQKYLYADYKVVVEYYYVYFLAANCIMYLLFIASFIWGKEQS</sequence>
<accession>I3YYE8</accession>
<feature type="transmembrane region" description="Helical" evidence="1">
    <location>
        <begin position="64"/>
        <end position="84"/>
    </location>
</feature>
<keyword evidence="1" id="KW-0812">Transmembrane</keyword>
<dbReference type="Proteomes" id="UP000006049">
    <property type="component" value="Chromosome"/>
</dbReference>
<dbReference type="EMBL" id="CP003280">
    <property type="protein sequence ID" value="AFL82016.1"/>
    <property type="molecule type" value="Genomic_DNA"/>
</dbReference>
<keyword evidence="1" id="KW-1133">Transmembrane helix</keyword>
<feature type="transmembrane region" description="Helical" evidence="1">
    <location>
        <begin position="93"/>
        <end position="111"/>
    </location>
</feature>
<feature type="transmembrane region" description="Helical" evidence="1">
    <location>
        <begin position="117"/>
        <end position="135"/>
    </location>
</feature>
<reference evidence="2 3" key="1">
    <citation type="submission" date="2012-06" db="EMBL/GenBank/DDBJ databases">
        <title>The complete genome of Aequorivita sublithincola DSM 14238.</title>
        <authorList>
            <consortium name="US DOE Joint Genome Institute (JGI-PGF)"/>
            <person name="Lucas S."/>
            <person name="Copeland A."/>
            <person name="Lapidus A."/>
            <person name="Goodwin L."/>
            <person name="Pitluck S."/>
            <person name="Peters L."/>
            <person name="Munk A.C.C."/>
            <person name="Kyrpides N."/>
            <person name="Mavromatis K."/>
            <person name="Pagani I."/>
            <person name="Ivanova N."/>
            <person name="Ovchinnikova G."/>
            <person name="Zeytun A."/>
            <person name="Detter J.C."/>
            <person name="Han C."/>
            <person name="Land M."/>
            <person name="Hauser L."/>
            <person name="Markowitz V."/>
            <person name="Cheng J.-F."/>
            <person name="Hugenholtz P."/>
            <person name="Woyke T."/>
            <person name="Wu D."/>
            <person name="Tindall B."/>
            <person name="Faehnrich R."/>
            <person name="Brambilla E."/>
            <person name="Klenk H.-P."/>
            <person name="Eisen J.A."/>
        </authorList>
    </citation>
    <scope>NUCLEOTIDE SEQUENCE [LARGE SCALE GENOMIC DNA]</scope>
    <source>
        <strain evidence="3">DSM 14238 / LMG 21431 / ACAM 643 / 9-3</strain>
    </source>
</reference>
<feature type="transmembrane region" description="Helical" evidence="1">
    <location>
        <begin position="12"/>
        <end position="30"/>
    </location>
</feature>